<evidence type="ECO:0000313" key="2">
    <source>
        <dbReference type="EMBL" id="KAD4385775.1"/>
    </source>
</evidence>
<feature type="compositionally biased region" description="Polar residues" evidence="1">
    <location>
        <begin position="37"/>
        <end position="57"/>
    </location>
</feature>
<organism evidence="2 3">
    <name type="scientific">Mikania micrantha</name>
    <name type="common">bitter vine</name>
    <dbReference type="NCBI Taxonomy" id="192012"/>
    <lineage>
        <taxon>Eukaryota</taxon>
        <taxon>Viridiplantae</taxon>
        <taxon>Streptophyta</taxon>
        <taxon>Embryophyta</taxon>
        <taxon>Tracheophyta</taxon>
        <taxon>Spermatophyta</taxon>
        <taxon>Magnoliopsida</taxon>
        <taxon>eudicotyledons</taxon>
        <taxon>Gunneridae</taxon>
        <taxon>Pentapetalae</taxon>
        <taxon>asterids</taxon>
        <taxon>campanulids</taxon>
        <taxon>Asterales</taxon>
        <taxon>Asteraceae</taxon>
        <taxon>Asteroideae</taxon>
        <taxon>Heliantheae alliance</taxon>
        <taxon>Eupatorieae</taxon>
        <taxon>Mikania</taxon>
    </lineage>
</organism>
<evidence type="ECO:0000313" key="3">
    <source>
        <dbReference type="Proteomes" id="UP000326396"/>
    </source>
</evidence>
<reference evidence="2 3" key="1">
    <citation type="submission" date="2019-05" db="EMBL/GenBank/DDBJ databases">
        <title>Mikania micrantha, genome provides insights into the molecular mechanism of rapid growth.</title>
        <authorList>
            <person name="Liu B."/>
        </authorList>
    </citation>
    <scope>NUCLEOTIDE SEQUENCE [LARGE SCALE GENOMIC DNA]</scope>
    <source>
        <strain evidence="2">NLD-2019</strain>
        <tissue evidence="2">Leaf</tissue>
    </source>
</reference>
<proteinExistence type="predicted"/>
<dbReference type="Proteomes" id="UP000326396">
    <property type="component" value="Linkage Group LG3"/>
</dbReference>
<keyword evidence="3" id="KW-1185">Reference proteome</keyword>
<evidence type="ECO:0000256" key="1">
    <source>
        <dbReference type="SAM" id="MobiDB-lite"/>
    </source>
</evidence>
<accession>A0A5N6N647</accession>
<dbReference type="PANTHER" id="PTHR33144">
    <property type="entry name" value="OS10G0409366 PROTEIN-RELATED"/>
    <property type="match status" value="1"/>
</dbReference>
<sequence>MSRRKKLNIITTDSNLAAKDHVESKTQGLHKNEMQGGVSSSQEFQSTNEQGGNMQVSEHNRGAKPYHIHEPALVQLRPLGPHPAMRINLEDPCMQTTPRPNPQRTEKPVKTPITKQIQATPVATHSTAQASIPRPVTAPVQTPNSWNVTHTQHNISPPHLEAPLDEVHQGAVAKQKNKHQSLTREANEYENSRQLRIQENRKRLQELGVKNIVQSLTSLTHNQTLKKKTLKQNCHTGDTDYIPESGDDIQVGRSVASKKQHPPKYIPPMSINRVANLRKLCRVFASNSTQDVPSTSNATKQSFNETIEGDKRRAKRRMVLIDEADDEDDEIFEEGNRLDMEVDDFHHDYEYENMDDTVHTNNRFDAEMIDHDNLQQQIQHPDNKKATGAPKKVRSHTQKAGIWKMVSNERILVMFNKFGKPVGDEGKELVQYLGTLVRMPEHVSIEYSDWRKVPMQHKEDMYSLVKSKFSFHQGETSEIKKWILYSMGKKWRTWKGVLKSRGYDPSLTIDEIVTQQINDDDRVNPTQFKELVKRWFTPEFQISSIEYYELVSFWK</sequence>
<name>A0A5N6N647_9ASTR</name>
<dbReference type="EMBL" id="SZYD01000013">
    <property type="protein sequence ID" value="KAD4385775.1"/>
    <property type="molecule type" value="Genomic_DNA"/>
</dbReference>
<gene>
    <name evidence="2" type="ORF">E3N88_25944</name>
</gene>
<protein>
    <submittedName>
        <fullName evidence="2">Uncharacterized protein</fullName>
    </submittedName>
</protein>
<comment type="caution">
    <text evidence="2">The sequence shown here is derived from an EMBL/GenBank/DDBJ whole genome shotgun (WGS) entry which is preliminary data.</text>
</comment>
<feature type="region of interest" description="Disordered" evidence="1">
    <location>
        <begin position="18"/>
        <end position="60"/>
    </location>
</feature>
<dbReference type="PANTHER" id="PTHR33144:SF50">
    <property type="entry name" value="OS03G0714750 PROTEIN"/>
    <property type="match status" value="1"/>
</dbReference>
<dbReference type="AlphaFoldDB" id="A0A5N6N647"/>
<feature type="region of interest" description="Disordered" evidence="1">
    <location>
        <begin position="379"/>
        <end position="398"/>
    </location>
</feature>
<dbReference type="OrthoDB" id="1270396at2759"/>